<dbReference type="KEGG" id="cheb:HH215_33440"/>
<dbReference type="Proteomes" id="UP000502248">
    <property type="component" value="Chromosome"/>
</dbReference>
<accession>A0A7Z2ZPL8</accession>
<organism evidence="1 2">
    <name type="scientific">Cohnella herbarum</name>
    <dbReference type="NCBI Taxonomy" id="2728023"/>
    <lineage>
        <taxon>Bacteria</taxon>
        <taxon>Bacillati</taxon>
        <taxon>Bacillota</taxon>
        <taxon>Bacilli</taxon>
        <taxon>Bacillales</taxon>
        <taxon>Paenibacillaceae</taxon>
        <taxon>Cohnella</taxon>
    </lineage>
</organism>
<dbReference type="EMBL" id="CP051680">
    <property type="protein sequence ID" value="QJD87606.1"/>
    <property type="molecule type" value="Genomic_DNA"/>
</dbReference>
<sequence>MSSIFHEVKNYAILLESVKPFGGSGTVTTEWNWEISIYKLGTGIFKAKASEESKGKRIPWFVINLDDENEALKSILNDLQLHMNQS</sequence>
<name>A0A7Z2ZPL8_9BACL</name>
<protein>
    <submittedName>
        <fullName evidence="1">Uncharacterized protein</fullName>
    </submittedName>
</protein>
<dbReference type="AlphaFoldDB" id="A0A7Z2ZPL8"/>
<evidence type="ECO:0000313" key="1">
    <source>
        <dbReference type="EMBL" id="QJD87606.1"/>
    </source>
</evidence>
<gene>
    <name evidence="1" type="ORF">HH215_33440</name>
</gene>
<reference evidence="1 2" key="1">
    <citation type="submission" date="2020-04" db="EMBL/GenBank/DDBJ databases">
        <title>Genome sequencing of novel species.</title>
        <authorList>
            <person name="Heo J."/>
            <person name="Kim S.-J."/>
            <person name="Kim J.-S."/>
            <person name="Hong S.-B."/>
            <person name="Kwon S.-W."/>
        </authorList>
    </citation>
    <scope>NUCLEOTIDE SEQUENCE [LARGE SCALE GENOMIC DNA]</scope>
    <source>
        <strain evidence="1 2">MFER-1</strain>
    </source>
</reference>
<dbReference type="RefSeq" id="WP_169283849.1">
    <property type="nucleotide sequence ID" value="NZ_CP051680.1"/>
</dbReference>
<proteinExistence type="predicted"/>
<keyword evidence="2" id="KW-1185">Reference proteome</keyword>
<evidence type="ECO:0000313" key="2">
    <source>
        <dbReference type="Proteomes" id="UP000502248"/>
    </source>
</evidence>